<organism evidence="6 7">
    <name type="scientific">Paracidobacterium acidisoli</name>
    <dbReference type="NCBI Taxonomy" id="2303751"/>
    <lineage>
        <taxon>Bacteria</taxon>
        <taxon>Pseudomonadati</taxon>
        <taxon>Acidobacteriota</taxon>
        <taxon>Terriglobia</taxon>
        <taxon>Terriglobales</taxon>
        <taxon>Acidobacteriaceae</taxon>
        <taxon>Paracidobacterium</taxon>
    </lineage>
</organism>
<dbReference type="Pfam" id="PF22244">
    <property type="entry name" value="GCE_fung"/>
    <property type="match status" value="1"/>
</dbReference>
<proteinExistence type="predicted"/>
<sequence>MFFVPVALAATAMGTTGCRQTEVPAQTTTPAQTSGTTPHMPTAEERAAITAASAAERDRELKVLGITAMQPSVTAYDIGKPGNANYDESKANPYPKLPALLVMNDGTKVITPAQWEARRKEIQAMFADDVYGKYPAHIPSVTWKVDSVEQQTIAGVPAIVKHITGHVDNSEYPAITVDIKADVVTPASTHGKKVPVIIGGATLHPFHFAPRPAVPGGVVHRIAMPDNPPDSAKLLLEAGWGFVGRASNEVQADNGAGLDKGIIGLVNHGQPRKMDDWGVLRAWAWADSRILDYLQTDPDVDGAKVGVMGHSRGGKAALVAMVDDPRFAIGYISSSGAGGADLYRRNYGESIGNLCGVSEFHWFAGNFLRYGAVGHSPNELPVDSHEFIALIAPRPVFIGGGALITDPEYAPGDAWQDAQGMFIAATAASPAWKLLGYEGLGTAKFPPMGTLIDSGRIAFRQHQYGHTPAPNWPYFLEFAQKQFSGK</sequence>
<feature type="region of interest" description="Disordered" evidence="4">
    <location>
        <begin position="21"/>
        <end position="41"/>
    </location>
</feature>
<keyword evidence="3" id="KW-0378">Hydrolase</keyword>
<dbReference type="EMBL" id="QVQT01000007">
    <property type="protein sequence ID" value="RFU15198.1"/>
    <property type="molecule type" value="Genomic_DNA"/>
</dbReference>
<reference evidence="6 7" key="1">
    <citation type="submission" date="2018-08" db="EMBL/GenBank/DDBJ databases">
        <title>Acidipila sp. 4G-K13, an acidobacterium isolated from forest soil.</title>
        <authorList>
            <person name="Gao Z.-H."/>
            <person name="Qiu L.-H."/>
        </authorList>
    </citation>
    <scope>NUCLEOTIDE SEQUENCE [LARGE SCALE GENOMIC DNA]</scope>
    <source>
        <strain evidence="6 7">4G-K13</strain>
    </source>
</reference>
<dbReference type="SUPFAM" id="SSF53474">
    <property type="entry name" value="alpha/beta-Hydrolases"/>
    <property type="match status" value="1"/>
</dbReference>
<keyword evidence="1" id="KW-0719">Serine esterase</keyword>
<feature type="domain" description="4-O-methyl-glucuronoyl methylesterase-like" evidence="5">
    <location>
        <begin position="276"/>
        <end position="436"/>
    </location>
</feature>
<dbReference type="OrthoDB" id="9809261at2"/>
<dbReference type="Proteomes" id="UP000264702">
    <property type="component" value="Unassembled WGS sequence"/>
</dbReference>
<protein>
    <submittedName>
        <fullName evidence="6">Acetylxylan esterase</fullName>
    </submittedName>
</protein>
<evidence type="ECO:0000256" key="2">
    <source>
        <dbReference type="ARBA" id="ARBA00022729"/>
    </source>
</evidence>
<feature type="compositionally biased region" description="Low complexity" evidence="4">
    <location>
        <begin position="21"/>
        <end position="38"/>
    </location>
</feature>
<dbReference type="Gene3D" id="3.40.50.1820">
    <property type="entry name" value="alpha/beta hydrolase"/>
    <property type="match status" value="1"/>
</dbReference>
<dbReference type="InterPro" id="IPR054579">
    <property type="entry name" value="GCE-like_dom"/>
</dbReference>
<evidence type="ECO:0000313" key="7">
    <source>
        <dbReference type="Proteomes" id="UP000264702"/>
    </source>
</evidence>
<dbReference type="RefSeq" id="WP_117303121.1">
    <property type="nucleotide sequence ID" value="NZ_QVQT02000007.1"/>
</dbReference>
<dbReference type="InterPro" id="IPR029058">
    <property type="entry name" value="AB_hydrolase_fold"/>
</dbReference>
<keyword evidence="2" id="KW-0732">Signal</keyword>
<dbReference type="GO" id="GO:0052689">
    <property type="term" value="F:carboxylic ester hydrolase activity"/>
    <property type="evidence" value="ECO:0007669"/>
    <property type="project" value="UniProtKB-KW"/>
</dbReference>
<evidence type="ECO:0000259" key="5">
    <source>
        <dbReference type="Pfam" id="PF22244"/>
    </source>
</evidence>
<keyword evidence="7" id="KW-1185">Reference proteome</keyword>
<evidence type="ECO:0000256" key="3">
    <source>
        <dbReference type="ARBA" id="ARBA00022801"/>
    </source>
</evidence>
<evidence type="ECO:0000256" key="1">
    <source>
        <dbReference type="ARBA" id="ARBA00022487"/>
    </source>
</evidence>
<evidence type="ECO:0000256" key="4">
    <source>
        <dbReference type="SAM" id="MobiDB-lite"/>
    </source>
</evidence>
<gene>
    <name evidence="6" type="ORF">D0Y96_18885</name>
</gene>
<accession>A0A372IJZ4</accession>
<dbReference type="AlphaFoldDB" id="A0A372IJZ4"/>
<name>A0A372IJZ4_9BACT</name>
<evidence type="ECO:0000313" key="6">
    <source>
        <dbReference type="EMBL" id="RFU15198.1"/>
    </source>
</evidence>
<comment type="caution">
    <text evidence="6">The sequence shown here is derived from an EMBL/GenBank/DDBJ whole genome shotgun (WGS) entry which is preliminary data.</text>
</comment>